<keyword evidence="7" id="KW-0508">mRNA splicing</keyword>
<evidence type="ECO:0000256" key="1">
    <source>
        <dbReference type="ARBA" id="ARBA00004123"/>
    </source>
</evidence>
<dbReference type="FunFam" id="3.40.50.300:FF:000574">
    <property type="entry name" value="116 kDa U5 small nuclear ribonucleoprotein component"/>
    <property type="match status" value="1"/>
</dbReference>
<dbReference type="Gene3D" id="3.30.70.240">
    <property type="match status" value="1"/>
</dbReference>
<name>A0A671W2C3_SPAAU</name>
<dbReference type="CDD" id="cd16264">
    <property type="entry name" value="snRNP_III"/>
    <property type="match status" value="1"/>
</dbReference>
<dbReference type="InterPro" id="IPR035647">
    <property type="entry name" value="EFG_III/V"/>
</dbReference>
<keyword evidence="4" id="KW-0747">Spliceosome</keyword>
<reference evidence="13" key="1">
    <citation type="submission" date="2021-04" db="EMBL/GenBank/DDBJ databases">
        <authorList>
            <consortium name="Wellcome Sanger Institute Data Sharing"/>
        </authorList>
    </citation>
    <scope>NUCLEOTIDE SEQUENCE [LARGE SCALE GENOMIC DNA]</scope>
</reference>
<dbReference type="InterPro" id="IPR014721">
    <property type="entry name" value="Ribsml_uS5_D2-typ_fold_subgr"/>
</dbReference>
<accession>A0A671W2C3</accession>
<dbReference type="SUPFAM" id="SSF54211">
    <property type="entry name" value="Ribosomal protein S5 domain 2-like"/>
    <property type="match status" value="1"/>
</dbReference>
<dbReference type="GeneTree" id="ENSGT00940000155685"/>
<dbReference type="Pfam" id="PF03144">
    <property type="entry name" value="GTP_EFTU_D2"/>
    <property type="match status" value="1"/>
</dbReference>
<dbReference type="SMART" id="SM00889">
    <property type="entry name" value="EFG_IV"/>
    <property type="match status" value="1"/>
</dbReference>
<dbReference type="Ensembl" id="ENSSAUT00010035045.1">
    <property type="protein sequence ID" value="ENSSAUP00010033263.1"/>
    <property type="gene ID" value="ENSSAUG00010014042.1"/>
</dbReference>
<dbReference type="Pfam" id="PF00679">
    <property type="entry name" value="EFG_C"/>
    <property type="match status" value="1"/>
</dbReference>
<dbReference type="CDD" id="cd04167">
    <property type="entry name" value="Snu114p"/>
    <property type="match status" value="1"/>
</dbReference>
<dbReference type="Gene3D" id="3.90.1430.10">
    <property type="entry name" value="Yeast translation eEF2 (G' domain)"/>
    <property type="match status" value="1"/>
</dbReference>
<reference evidence="13" key="3">
    <citation type="submission" date="2025-09" db="UniProtKB">
        <authorList>
            <consortium name="Ensembl"/>
        </authorList>
    </citation>
    <scope>IDENTIFICATION</scope>
</reference>
<keyword evidence="14" id="KW-1185">Reference proteome</keyword>
<dbReference type="Gene3D" id="3.30.230.10">
    <property type="match status" value="1"/>
</dbReference>
<evidence type="ECO:0000256" key="7">
    <source>
        <dbReference type="ARBA" id="ARBA00023187"/>
    </source>
</evidence>
<keyword evidence="3" id="KW-0507">mRNA processing</keyword>
<evidence type="ECO:0000259" key="12">
    <source>
        <dbReference type="PROSITE" id="PS51722"/>
    </source>
</evidence>
<dbReference type="SMART" id="SM00838">
    <property type="entry name" value="EFG_C"/>
    <property type="match status" value="1"/>
</dbReference>
<dbReference type="InterPro" id="IPR000640">
    <property type="entry name" value="EFG_V-like"/>
</dbReference>
<evidence type="ECO:0000256" key="10">
    <source>
        <dbReference type="ARBA" id="ARBA00045974"/>
    </source>
</evidence>
<dbReference type="InterPro" id="IPR005517">
    <property type="entry name" value="Transl_elong_EFG/EF2_IV"/>
</dbReference>
<dbReference type="FunFam" id="3.30.70.240:FF:000004">
    <property type="entry name" value="116 kDa U5 small nuclear ribonucleoprotein"/>
    <property type="match status" value="1"/>
</dbReference>
<dbReference type="FunFam" id="3.30.230.10:FF:000009">
    <property type="entry name" value="116 kDa U5 small nuclear ribonucleoprotein component"/>
    <property type="match status" value="1"/>
</dbReference>
<dbReference type="Pfam" id="PF16004">
    <property type="entry name" value="EFTUD2"/>
    <property type="match status" value="1"/>
</dbReference>
<dbReference type="FunFam" id="3.90.1430.10:FF:000001">
    <property type="entry name" value="116 kDa U5 small nuclear ribonucleoprotein component"/>
    <property type="match status" value="1"/>
</dbReference>
<evidence type="ECO:0000256" key="2">
    <source>
        <dbReference type="ARBA" id="ARBA00018774"/>
    </source>
</evidence>
<dbReference type="Gene3D" id="2.40.30.10">
    <property type="entry name" value="Translation factors"/>
    <property type="match status" value="1"/>
</dbReference>
<dbReference type="Pfam" id="PF03764">
    <property type="entry name" value="EFG_IV"/>
    <property type="match status" value="1"/>
</dbReference>
<dbReference type="PANTHER" id="PTHR42908:SF6">
    <property type="entry name" value="116 KDA U5 SMALL NUCLEAR RIBONUCLEOPROTEIN COMPONENT"/>
    <property type="match status" value="1"/>
</dbReference>
<dbReference type="InterPro" id="IPR044121">
    <property type="entry name" value="Snu114_GTP-bd"/>
</dbReference>
<dbReference type="InterPro" id="IPR041095">
    <property type="entry name" value="EFG_II"/>
</dbReference>
<evidence type="ECO:0000256" key="3">
    <source>
        <dbReference type="ARBA" id="ARBA00022664"/>
    </source>
</evidence>
<feature type="compositionally biased region" description="Acidic residues" evidence="11">
    <location>
        <begin position="17"/>
        <end position="52"/>
    </location>
</feature>
<dbReference type="GO" id="GO:0000398">
    <property type="term" value="P:mRNA splicing, via spliceosome"/>
    <property type="evidence" value="ECO:0007669"/>
    <property type="project" value="TreeGrafter"/>
</dbReference>
<dbReference type="InterPro" id="IPR000795">
    <property type="entry name" value="T_Tr_GTP-bd_dom"/>
</dbReference>
<proteinExistence type="predicted"/>
<dbReference type="FunFam" id="2.40.30.10:FF:000029">
    <property type="entry name" value="116 kDa U5 small nuclear ribonucleoprotein component"/>
    <property type="match status" value="1"/>
</dbReference>
<keyword evidence="6" id="KW-0342">GTP-binding</keyword>
<dbReference type="InterPro" id="IPR004161">
    <property type="entry name" value="EFTu-like_2"/>
</dbReference>
<dbReference type="GO" id="GO:0005829">
    <property type="term" value="C:cytosol"/>
    <property type="evidence" value="ECO:0007669"/>
    <property type="project" value="TreeGrafter"/>
</dbReference>
<dbReference type="GO" id="GO:0005525">
    <property type="term" value="F:GTP binding"/>
    <property type="evidence" value="ECO:0007669"/>
    <property type="project" value="UniProtKB-KW"/>
</dbReference>
<protein>
    <recommendedName>
        <fullName evidence="2">116 kDa U5 small nuclear ribonucleoprotein component</fullName>
    </recommendedName>
    <alternativeName>
        <fullName evidence="9">U5 snRNP-specific protein, 116 kDa</fullName>
    </alternativeName>
</protein>
<evidence type="ECO:0000313" key="13">
    <source>
        <dbReference type="Ensembl" id="ENSSAUP00010033263.1"/>
    </source>
</evidence>
<dbReference type="PANTHER" id="PTHR42908">
    <property type="entry name" value="TRANSLATION ELONGATION FACTOR-RELATED"/>
    <property type="match status" value="1"/>
</dbReference>
<evidence type="ECO:0000256" key="6">
    <source>
        <dbReference type="ARBA" id="ARBA00023134"/>
    </source>
</evidence>
<comment type="subcellular location">
    <subcellularLocation>
        <location evidence="1">Nucleus</location>
    </subcellularLocation>
</comment>
<reference evidence="13" key="2">
    <citation type="submission" date="2025-08" db="UniProtKB">
        <authorList>
            <consortium name="Ensembl"/>
        </authorList>
    </citation>
    <scope>IDENTIFICATION</scope>
</reference>
<dbReference type="Pfam" id="PF14492">
    <property type="entry name" value="EFG_III"/>
    <property type="match status" value="1"/>
</dbReference>
<evidence type="ECO:0000313" key="14">
    <source>
        <dbReference type="Proteomes" id="UP000472265"/>
    </source>
</evidence>
<feature type="domain" description="Tr-type G" evidence="12">
    <location>
        <begin position="117"/>
        <end position="399"/>
    </location>
</feature>
<evidence type="ECO:0000256" key="9">
    <source>
        <dbReference type="ARBA" id="ARBA00031432"/>
    </source>
</evidence>
<dbReference type="PROSITE" id="PS51722">
    <property type="entry name" value="G_TR_2"/>
    <property type="match status" value="1"/>
</dbReference>
<evidence type="ECO:0000256" key="4">
    <source>
        <dbReference type="ARBA" id="ARBA00022728"/>
    </source>
</evidence>
<dbReference type="SUPFAM" id="SSF50447">
    <property type="entry name" value="Translation proteins"/>
    <property type="match status" value="1"/>
</dbReference>
<evidence type="ECO:0000256" key="8">
    <source>
        <dbReference type="ARBA" id="ARBA00023242"/>
    </source>
</evidence>
<dbReference type="InterPro" id="IPR031950">
    <property type="entry name" value="EFTUD2_N"/>
</dbReference>
<evidence type="ECO:0000256" key="11">
    <source>
        <dbReference type="SAM" id="MobiDB-lite"/>
    </source>
</evidence>
<dbReference type="InterPro" id="IPR027417">
    <property type="entry name" value="P-loop_NTPase"/>
</dbReference>
<gene>
    <name evidence="13" type="primary">EFTUD2</name>
    <name evidence="13" type="synonym">eftud2</name>
</gene>
<dbReference type="Gene3D" id="3.40.50.300">
    <property type="entry name" value="P-loop containing nucleotide triphosphate hydrolases"/>
    <property type="match status" value="1"/>
</dbReference>
<dbReference type="Gene3D" id="3.30.70.870">
    <property type="entry name" value="Elongation Factor G (Translational Gtpase), domain 3"/>
    <property type="match status" value="1"/>
</dbReference>
<sequence>MEADLYDEFGNYIGPELDSDDDEDDLDAEDRDVDEGDEDDDDEPADADEDVPGMEVVLHEDKKYYPTAEEVYGPEVETIVQEEDTQPLTEPIIKPVKNKQFTLMEQELPATVYDMELICDSWGSNAFVYSFQTCFVDCLIEQTHPEIRKRDDVDLRYTDILFTEQERGVGIKSTPVTMVLPDSRGKSYLFNIMDTPGHVNFSDEVTSSIRISDGVVLFIDAAEGVMLNTERLIKHAVQERMAITICINKVDRLIVELKLPPTDAYYKLRHIVDEVNGLLSTYSTDENVVVSPLLGNVCFASSQYSICFTLGSFAKIYSDTYGDINYNEFAKRLWGDIYFNPKTRKFTKKAPSSNSQRSFVEFVLEPLYKILSQVVGDVDTSLPRVLDELGIHLTKEELKLNIRPLLRLVCNRFFGEFTGFVDMCVHHIPSPQEGARNKIEHTYTGGLDSDLGEAMAECDPDGPLMCHTTKMYSTEDGVQFHAFGRVLSGTIQAGQPVKVLGENYTLEDEEDSQVCTVGRLWISVARYQIEVNRVPAGNWVLIEGCDQPIVKTATITEPRGNEEAQIFRPLKFNTASVIKIAVEPVNPSELPKMLDGLRKVNKSYPSLTTKVEESGEHVILGTGELYLDCVMHDLRKMYSEIDIKVADPVVTFCETVVETSSLKCFAETPNKKNKITMIAEPLEKGLAEDIENEVVQITWNRKKLGEFFQTKYDWDLLAARSIWAFGPDTTGPNILVDDTLPSEVDKALLGSVKDSIVQGFQWGTREGPLCDEPIRNVKFKILDAVIAQEPLHRGGGQVIPTARRVVYSAFLMVRSSPLKIECTDMHYLGHVTQDAPIPGSPLYTIKAFIPAIDSFGFETDLRTHTQGQAFALSVFHHWQIVPGDPLDRSIVIRPLEPQPAPHLAREFMIKTRRRKGLSEDVSISKFFDDPMLLELAKQDVVLNYPM</sequence>
<dbReference type="SUPFAM" id="SSF52540">
    <property type="entry name" value="P-loop containing nucleoside triphosphate hydrolases"/>
    <property type="match status" value="1"/>
</dbReference>
<dbReference type="AlphaFoldDB" id="A0A671W2C3"/>
<dbReference type="Proteomes" id="UP000472265">
    <property type="component" value="Chromosome 23"/>
</dbReference>
<keyword evidence="8" id="KW-0539">Nucleus</keyword>
<dbReference type="GO" id="GO:0030623">
    <property type="term" value="F:U5 snRNA binding"/>
    <property type="evidence" value="ECO:0007669"/>
    <property type="project" value="TreeGrafter"/>
</dbReference>
<dbReference type="GO" id="GO:0071007">
    <property type="term" value="C:U2-type catalytic step 2 spliceosome"/>
    <property type="evidence" value="ECO:0007669"/>
    <property type="project" value="TreeGrafter"/>
</dbReference>
<dbReference type="GO" id="GO:0003924">
    <property type="term" value="F:GTPase activity"/>
    <property type="evidence" value="ECO:0007669"/>
    <property type="project" value="InterPro"/>
</dbReference>
<dbReference type="SUPFAM" id="SSF54980">
    <property type="entry name" value="EF-G C-terminal domain-like"/>
    <property type="match status" value="2"/>
</dbReference>
<dbReference type="InterPro" id="IPR020568">
    <property type="entry name" value="Ribosomal_Su5_D2-typ_SF"/>
</dbReference>
<dbReference type="FunFam" id="3.30.70.870:FF:000002">
    <property type="entry name" value="Translation elongation factor 2"/>
    <property type="match status" value="1"/>
</dbReference>
<dbReference type="InterPro" id="IPR009000">
    <property type="entry name" value="Transl_B-barrel_sf"/>
</dbReference>
<dbReference type="GO" id="GO:0046540">
    <property type="term" value="C:U4/U6 x U5 tri-snRNP complex"/>
    <property type="evidence" value="ECO:0007669"/>
    <property type="project" value="TreeGrafter"/>
</dbReference>
<comment type="function">
    <text evidence="10">Required for pre-mRNA splicing as component of the spliceosome, including pre-catalytic, catalytic and post-catalytic spliceosomal complexes. Component of the U5 snRNP and the U4/U6-U5 tri-snRNP complex, a building block of the spliceosome. As a component of the minor spliceosome, involved in the splicing of U12-type introns in pre-mRNAs.</text>
</comment>
<keyword evidence="5" id="KW-0547">Nucleotide-binding</keyword>
<feature type="region of interest" description="Disordered" evidence="11">
    <location>
        <begin position="1"/>
        <end position="52"/>
    </location>
</feature>
<dbReference type="CDD" id="cd04090">
    <property type="entry name" value="EF2_II_snRNP"/>
    <property type="match status" value="1"/>
</dbReference>
<evidence type="ECO:0000256" key="5">
    <source>
        <dbReference type="ARBA" id="ARBA00022741"/>
    </source>
</evidence>
<dbReference type="Pfam" id="PF00009">
    <property type="entry name" value="GTP_EFTU"/>
    <property type="match status" value="1"/>
</dbReference>
<dbReference type="CDD" id="cd01683">
    <property type="entry name" value="EF2_IV_snRNP"/>
    <property type="match status" value="1"/>
</dbReference>
<organism evidence="13 14">
    <name type="scientific">Sparus aurata</name>
    <name type="common">Gilthead sea bream</name>
    <dbReference type="NCBI Taxonomy" id="8175"/>
    <lineage>
        <taxon>Eukaryota</taxon>
        <taxon>Metazoa</taxon>
        <taxon>Chordata</taxon>
        <taxon>Craniata</taxon>
        <taxon>Vertebrata</taxon>
        <taxon>Euteleostomi</taxon>
        <taxon>Actinopterygii</taxon>
        <taxon>Neopterygii</taxon>
        <taxon>Teleostei</taxon>
        <taxon>Neoteleostei</taxon>
        <taxon>Acanthomorphata</taxon>
        <taxon>Eupercaria</taxon>
        <taxon>Spariformes</taxon>
        <taxon>Sparidae</taxon>
        <taxon>Sparus</taxon>
    </lineage>
</organism>